<name>A0A2P4X6Z5_9STRA</name>
<gene>
    <name evidence="2" type="ORF">PHPALM_29680</name>
</gene>
<keyword evidence="1" id="KW-0732">Signal</keyword>
<accession>A0A2P4X6Z5</accession>
<feature type="signal peptide" evidence="1">
    <location>
        <begin position="1"/>
        <end position="22"/>
    </location>
</feature>
<comment type="caution">
    <text evidence="2">The sequence shown here is derived from an EMBL/GenBank/DDBJ whole genome shotgun (WGS) entry which is preliminary data.</text>
</comment>
<dbReference type="AlphaFoldDB" id="A0A2P4X6Z5"/>
<proteinExistence type="predicted"/>
<evidence type="ECO:0000256" key="1">
    <source>
        <dbReference type="SAM" id="SignalP"/>
    </source>
</evidence>
<dbReference type="PROSITE" id="PS51257">
    <property type="entry name" value="PROKAR_LIPOPROTEIN"/>
    <property type="match status" value="1"/>
</dbReference>
<dbReference type="Proteomes" id="UP000237271">
    <property type="component" value="Unassembled WGS sequence"/>
</dbReference>
<dbReference type="OrthoDB" id="10020961at2759"/>
<dbReference type="Gene3D" id="1.10.238.10">
    <property type="entry name" value="EF-hand"/>
    <property type="match status" value="1"/>
</dbReference>
<keyword evidence="3" id="KW-1185">Reference proteome</keyword>
<organism evidence="2 3">
    <name type="scientific">Phytophthora palmivora</name>
    <dbReference type="NCBI Taxonomy" id="4796"/>
    <lineage>
        <taxon>Eukaryota</taxon>
        <taxon>Sar</taxon>
        <taxon>Stramenopiles</taxon>
        <taxon>Oomycota</taxon>
        <taxon>Peronosporomycetes</taxon>
        <taxon>Peronosporales</taxon>
        <taxon>Peronosporaceae</taxon>
        <taxon>Phytophthora</taxon>
    </lineage>
</organism>
<reference evidence="2 3" key="1">
    <citation type="journal article" date="2017" name="Genome Biol. Evol.">
        <title>Phytophthora megakarya and P. palmivora, closely related causal agents of cacao black pod rot, underwent increases in genome sizes and gene numbers by different mechanisms.</title>
        <authorList>
            <person name="Ali S.S."/>
            <person name="Shao J."/>
            <person name="Lary D.J."/>
            <person name="Kronmiller B."/>
            <person name="Shen D."/>
            <person name="Strem M.D."/>
            <person name="Amoako-Attah I."/>
            <person name="Akrofi A.Y."/>
            <person name="Begoude B.A."/>
            <person name="Ten Hoopen G.M."/>
            <person name="Coulibaly K."/>
            <person name="Kebe B.I."/>
            <person name="Melnick R.L."/>
            <person name="Guiltinan M.J."/>
            <person name="Tyler B.M."/>
            <person name="Meinhardt L.W."/>
            <person name="Bailey B.A."/>
        </authorList>
    </citation>
    <scope>NUCLEOTIDE SEQUENCE [LARGE SCALE GENOMIC DNA]</scope>
    <source>
        <strain evidence="3">sbr112.9</strain>
    </source>
</reference>
<evidence type="ECO:0000313" key="3">
    <source>
        <dbReference type="Proteomes" id="UP000237271"/>
    </source>
</evidence>
<dbReference type="EMBL" id="NCKW01016086">
    <property type="protein sequence ID" value="POM61321.1"/>
    <property type="molecule type" value="Genomic_DNA"/>
</dbReference>
<sequence>MVDGKPTMSLAVWLACWSFVAQENPQKLLETLFYLGYNDKLSPAIEFVNLTRKATRIERNVVSCYIFGSPESGKEHFVRTFVGGKDAVSADDDQFILRGIGAITEALSDDEIEFKADVLLLVLNPDDETSKMFVEELDKKLPATIPRVVISYKPEAHDEEVGGADESSALVKEDHADFAIDAMLKQYPTALKCYEAHRVKDEAIRVLVATALRPPNNARSKSSGIWLPGRKTGMGVIGLTAAAAVVAFVAKPEESKAVVNDLVSKLRR</sequence>
<protein>
    <submittedName>
        <fullName evidence="2">Mitochondrial Rho GTPase</fullName>
    </submittedName>
</protein>
<feature type="chain" id="PRO_5015163538" evidence="1">
    <location>
        <begin position="23"/>
        <end position="268"/>
    </location>
</feature>
<evidence type="ECO:0000313" key="2">
    <source>
        <dbReference type="EMBL" id="POM61321.1"/>
    </source>
</evidence>